<proteinExistence type="predicted"/>
<dbReference type="EMBL" id="CP097122">
    <property type="protein sequence ID" value="USS91429.1"/>
    <property type="molecule type" value="Genomic_DNA"/>
</dbReference>
<name>A0ABY5BY32_9LACO</name>
<evidence type="ECO:0000313" key="2">
    <source>
        <dbReference type="Proteomes" id="UP001056093"/>
    </source>
</evidence>
<dbReference type="Proteomes" id="UP001056093">
    <property type="component" value="Chromosome"/>
</dbReference>
<keyword evidence="2" id="KW-1185">Reference proteome</keyword>
<accession>A0ABY5BY32</accession>
<sequence length="104" mass="11849">MKIAEMNLARRDYWVSVQEKVEQGGAVAQPAGLDYRVLAFSFENNLIIDWQKAFPGPNPTDIVPDLYMDSGIKDLHLAHGIYHFDTKGRTSDRIYHITINTVRS</sequence>
<dbReference type="RefSeq" id="WP_252773259.1">
    <property type="nucleotide sequence ID" value="NZ_CP097122.1"/>
</dbReference>
<protein>
    <submittedName>
        <fullName evidence="1">Uncharacterized protein</fullName>
    </submittedName>
</protein>
<gene>
    <name evidence="1" type="ORF">M3M36_03510</name>
</gene>
<evidence type="ECO:0000313" key="1">
    <source>
        <dbReference type="EMBL" id="USS91429.1"/>
    </source>
</evidence>
<reference evidence="1" key="1">
    <citation type="submission" date="2022-05" db="EMBL/GenBank/DDBJ databases">
        <authorList>
            <person name="Oliphant S.A."/>
            <person name="Watson-Haigh N.S."/>
            <person name="Sumby K.M."/>
            <person name="Gardner J.M."/>
            <person name="Jiranek V."/>
        </authorList>
    </citation>
    <scope>NUCLEOTIDE SEQUENCE</scope>
    <source>
        <strain evidence="1">KI3_B9</strain>
    </source>
</reference>
<organism evidence="1 2">
    <name type="scientific">Fructobacillus americanaquae</name>
    <dbReference type="NCBI Taxonomy" id="2940302"/>
    <lineage>
        <taxon>Bacteria</taxon>
        <taxon>Bacillati</taxon>
        <taxon>Bacillota</taxon>
        <taxon>Bacilli</taxon>
        <taxon>Lactobacillales</taxon>
        <taxon>Lactobacillaceae</taxon>
        <taxon>Fructobacillus</taxon>
    </lineage>
</organism>